<dbReference type="InterPro" id="IPR052775">
    <property type="entry name" value="IUN_hydrolase"/>
</dbReference>
<dbReference type="PANTHER" id="PTHR46190">
    <property type="entry name" value="SI:CH211-201H21.5-RELATED"/>
    <property type="match status" value="1"/>
</dbReference>
<dbReference type="Pfam" id="PF01156">
    <property type="entry name" value="IU_nuc_hydro"/>
    <property type="match status" value="1"/>
</dbReference>
<reference evidence="3" key="2">
    <citation type="submission" date="2016-11" db="EMBL/GenBank/DDBJ databases">
        <authorList>
            <person name="Varghese N."/>
            <person name="Submissions S."/>
        </authorList>
    </citation>
    <scope>NUCLEOTIDE SEQUENCE</scope>
    <source>
        <strain evidence="3">DSM 4029</strain>
    </source>
</reference>
<evidence type="ECO:0000259" key="1">
    <source>
        <dbReference type="Pfam" id="PF01156"/>
    </source>
</evidence>
<reference evidence="2 5" key="3">
    <citation type="journal article" date="2019" name="Nat. Med.">
        <title>A library of human gut bacterial isolates paired with longitudinal multiomics data enables mechanistic microbiome research.</title>
        <authorList>
            <person name="Poyet M."/>
            <person name="Groussin M."/>
            <person name="Gibbons S.M."/>
            <person name="Avila-Pacheco J."/>
            <person name="Jiang X."/>
            <person name="Kearney S.M."/>
            <person name="Perrotta A.R."/>
            <person name="Berdy B."/>
            <person name="Zhao S."/>
            <person name="Lieberman T.D."/>
            <person name="Swanson P.K."/>
            <person name="Smith M."/>
            <person name="Roesemann S."/>
            <person name="Alexander J.E."/>
            <person name="Rich S.A."/>
            <person name="Livny J."/>
            <person name="Vlamakis H."/>
            <person name="Clish C."/>
            <person name="Bullock K."/>
            <person name="Deik A."/>
            <person name="Scott J."/>
            <person name="Pierce K.A."/>
            <person name="Xavier R.J."/>
            <person name="Alm E.J."/>
        </authorList>
    </citation>
    <scope>NUCLEOTIDE SEQUENCE [LARGE SCALE GENOMIC DNA]</scope>
    <source>
        <strain evidence="2 5">BIOML-A2</strain>
    </source>
</reference>
<protein>
    <submittedName>
        <fullName evidence="3">Inosine-uridine nucleoside N-ribohydrolase</fullName>
    </submittedName>
</protein>
<reference evidence="4" key="1">
    <citation type="submission" date="2016-11" db="EMBL/GenBank/DDBJ databases">
        <authorList>
            <person name="Jaros S."/>
            <person name="Januszkiewicz K."/>
            <person name="Wedrychowicz H."/>
        </authorList>
    </citation>
    <scope>NUCLEOTIDE SEQUENCE [LARGE SCALE GENOMIC DNA]</scope>
    <source>
        <strain evidence="4">DSM 4029</strain>
    </source>
</reference>
<dbReference type="EMBL" id="FQVY01000004">
    <property type="protein sequence ID" value="SHG49020.1"/>
    <property type="molecule type" value="Genomic_DNA"/>
</dbReference>
<organism evidence="3 4">
    <name type="scientific">Bittarella massiliensis</name>
    <name type="common">ex Durand et al. 2017</name>
    <dbReference type="NCBI Taxonomy" id="1720313"/>
    <lineage>
        <taxon>Bacteria</taxon>
        <taxon>Bacillati</taxon>
        <taxon>Bacillota</taxon>
        <taxon>Clostridia</taxon>
        <taxon>Eubacteriales</taxon>
        <taxon>Oscillospiraceae</taxon>
        <taxon>Bittarella (ex Durand et al. 2017)</taxon>
    </lineage>
</organism>
<dbReference type="InterPro" id="IPR036452">
    <property type="entry name" value="Ribo_hydro-like"/>
</dbReference>
<gene>
    <name evidence="2" type="ORF">GT747_08605</name>
    <name evidence="3" type="ORF">SAMN05444424_2547</name>
</gene>
<keyword evidence="5" id="KW-1185">Reference proteome</keyword>
<name>A0AAQ1MFI5_9FIRM</name>
<dbReference type="InterPro" id="IPR001910">
    <property type="entry name" value="Inosine/uridine_hydrolase_dom"/>
</dbReference>
<evidence type="ECO:0000313" key="3">
    <source>
        <dbReference type="EMBL" id="SHG49020.1"/>
    </source>
</evidence>
<dbReference type="SUPFAM" id="SSF53590">
    <property type="entry name" value="Nucleoside hydrolase"/>
    <property type="match status" value="1"/>
</dbReference>
<sequence length="282" mass="28122">MSPILVDMDRAGAAGLAALLQSGHPVCAVVASYGRGGAGEALAAAGESCRLAGGEPPLHQGMCGPMVPLAEAAPSAGEKDPLAGILALGSALAAAPQQVQILALGPLTDLAMAFLRDPDGFSQAAGILLCGGAQLGYPAQTETAEYNLLCDPEAASVVLSCGVPVSVLPRETAAEAAAGLSLPEGGRWRALLDRDGGQGLLGAVGAAVAAEPALIAESFACNLSVDTSGSRTRGQLNATRLAGTIIDGQAGLLTAQVITRLEHTALQAWFDRAAANLERGSL</sequence>
<dbReference type="Gene3D" id="3.90.245.10">
    <property type="entry name" value="Ribonucleoside hydrolase-like"/>
    <property type="match status" value="1"/>
</dbReference>
<dbReference type="RefSeq" id="WP_143161653.1">
    <property type="nucleotide sequence ID" value="NZ_FQVY01000004.1"/>
</dbReference>
<proteinExistence type="predicted"/>
<dbReference type="EMBL" id="WWVX01000005">
    <property type="protein sequence ID" value="MZL69813.1"/>
    <property type="molecule type" value="Genomic_DNA"/>
</dbReference>
<dbReference type="AlphaFoldDB" id="A0AAQ1MFI5"/>
<comment type="caution">
    <text evidence="3">The sequence shown here is derived from an EMBL/GenBank/DDBJ whole genome shotgun (WGS) entry which is preliminary data.</text>
</comment>
<evidence type="ECO:0000313" key="5">
    <source>
        <dbReference type="Proteomes" id="UP000474718"/>
    </source>
</evidence>
<accession>A0AAQ1MFI5</accession>
<feature type="domain" description="Inosine/uridine-preferring nucleoside hydrolase" evidence="1">
    <location>
        <begin position="6"/>
        <end position="241"/>
    </location>
</feature>
<dbReference type="GO" id="GO:0016799">
    <property type="term" value="F:hydrolase activity, hydrolyzing N-glycosyl compounds"/>
    <property type="evidence" value="ECO:0007669"/>
    <property type="project" value="InterPro"/>
</dbReference>
<dbReference type="PANTHER" id="PTHR46190:SF1">
    <property type="entry name" value="SI:CH211-201H21.5"/>
    <property type="match status" value="1"/>
</dbReference>
<dbReference type="Proteomes" id="UP000474718">
    <property type="component" value="Unassembled WGS sequence"/>
</dbReference>
<evidence type="ECO:0000313" key="4">
    <source>
        <dbReference type="Proteomes" id="UP000184089"/>
    </source>
</evidence>
<evidence type="ECO:0000313" key="2">
    <source>
        <dbReference type="EMBL" id="MZL69813.1"/>
    </source>
</evidence>
<dbReference type="Proteomes" id="UP000184089">
    <property type="component" value="Unassembled WGS sequence"/>
</dbReference>